<dbReference type="RefSeq" id="WP_216521907.1">
    <property type="nucleotide sequence ID" value="NZ_JAHLPM010000022.1"/>
</dbReference>
<evidence type="ECO:0000313" key="1">
    <source>
        <dbReference type="EMBL" id="MBU5439993.1"/>
    </source>
</evidence>
<gene>
    <name evidence="1" type="ORF">KQI42_18445</name>
</gene>
<name>A0ABS6EAN5_9FIRM</name>
<sequence>MSEFEILEQLKKEIEEKRIRLNRLVNGEINKEEVLRFSEELDCLISQYCGLELVAISEKSR</sequence>
<evidence type="ECO:0000313" key="2">
    <source>
        <dbReference type="Proteomes" id="UP000749471"/>
    </source>
</evidence>
<dbReference type="EMBL" id="JAHLPM010000022">
    <property type="protein sequence ID" value="MBU5439993.1"/>
    <property type="molecule type" value="Genomic_DNA"/>
</dbReference>
<accession>A0ABS6EAN5</accession>
<dbReference type="InterPro" id="IPR018540">
    <property type="entry name" value="Spo0E-like"/>
</dbReference>
<protein>
    <submittedName>
        <fullName evidence="1">Aspartyl-phosphate phosphatase Spo0E family protein</fullName>
    </submittedName>
</protein>
<dbReference type="Proteomes" id="UP000749471">
    <property type="component" value="Unassembled WGS sequence"/>
</dbReference>
<dbReference type="Pfam" id="PF09388">
    <property type="entry name" value="SpoOE-like"/>
    <property type="match status" value="1"/>
</dbReference>
<keyword evidence="2" id="KW-1185">Reference proteome</keyword>
<proteinExistence type="predicted"/>
<organism evidence="1 2">
    <name type="scientific">Tissierella simiarum</name>
    <dbReference type="NCBI Taxonomy" id="2841534"/>
    <lineage>
        <taxon>Bacteria</taxon>
        <taxon>Bacillati</taxon>
        <taxon>Bacillota</taxon>
        <taxon>Tissierellia</taxon>
        <taxon>Tissierellales</taxon>
        <taxon>Tissierellaceae</taxon>
        <taxon>Tissierella</taxon>
    </lineage>
</organism>
<comment type="caution">
    <text evidence="1">The sequence shown here is derived from an EMBL/GenBank/DDBJ whole genome shotgun (WGS) entry which is preliminary data.</text>
</comment>
<reference evidence="1 2" key="1">
    <citation type="submission" date="2021-06" db="EMBL/GenBank/DDBJ databases">
        <authorList>
            <person name="Sun Q."/>
            <person name="Li D."/>
        </authorList>
    </citation>
    <scope>NUCLEOTIDE SEQUENCE [LARGE SCALE GENOMIC DNA]</scope>
    <source>
        <strain evidence="1 2">MSJ-40</strain>
    </source>
</reference>